<proteinExistence type="predicted"/>
<dbReference type="Pfam" id="PF01381">
    <property type="entry name" value="HTH_3"/>
    <property type="match status" value="1"/>
</dbReference>
<dbReference type="Gene3D" id="1.10.260.40">
    <property type="entry name" value="lambda repressor-like DNA-binding domains"/>
    <property type="match status" value="1"/>
</dbReference>
<dbReference type="EMBL" id="MWMH01000002">
    <property type="protein sequence ID" value="OOP74124.1"/>
    <property type="molecule type" value="Genomic_DNA"/>
</dbReference>
<dbReference type="InterPro" id="IPR010982">
    <property type="entry name" value="Lambda_DNA-bd_dom_sf"/>
</dbReference>
<dbReference type="InterPro" id="IPR001387">
    <property type="entry name" value="Cro/C1-type_HTH"/>
</dbReference>
<keyword evidence="1" id="KW-0175">Coiled coil</keyword>
<dbReference type="RefSeq" id="WP_078114966.1">
    <property type="nucleotide sequence ID" value="NZ_MWMH01000002.1"/>
</dbReference>
<comment type="caution">
    <text evidence="3">The sequence shown here is derived from an EMBL/GenBank/DDBJ whole genome shotgun (WGS) entry which is preliminary data.</text>
</comment>
<evidence type="ECO:0000313" key="4">
    <source>
        <dbReference type="Proteomes" id="UP000190959"/>
    </source>
</evidence>
<dbReference type="SUPFAM" id="SSF47413">
    <property type="entry name" value="lambda repressor-like DNA-binding domains"/>
    <property type="match status" value="1"/>
</dbReference>
<name>A0A1S9N999_CLOBE</name>
<gene>
    <name evidence="3" type="ORF">CBEIBR21_06395</name>
</gene>
<dbReference type="PROSITE" id="PS50943">
    <property type="entry name" value="HTH_CROC1"/>
    <property type="match status" value="1"/>
</dbReference>
<dbReference type="Proteomes" id="UP000190959">
    <property type="component" value="Unassembled WGS sequence"/>
</dbReference>
<sequence>MELKGLKFLRKSFGMTMKELGEKLDVSPTTINLWEKGQMPITQERLYELNNFFLLDNPKILCHDFEEESLETSNLILEVELARLQYKIKQYNELYASKINEDYLLNKIESVEENKELFEELIDVINEMSKSLSPKEFKEIGLEVKRIIERLSSKSTVVSNNIKLWLDVMKFNGITKYGDNNYNKYSVEDYIKADIQKKINVLNNMNAWNADEEHYKRMEEKFNLDDEFFIEY</sequence>
<feature type="coiled-coil region" evidence="1">
    <location>
        <begin position="81"/>
        <end position="128"/>
    </location>
</feature>
<reference evidence="3 4" key="1">
    <citation type="submission" date="2017-02" db="EMBL/GenBank/DDBJ databases">
        <title>Genome sequence of Clostridium beijerinckii Br21.</title>
        <authorList>
            <person name="Fonseca B.C."/>
            <person name="Guazzaroni M.E."/>
            <person name="Riano-Pachon D.M."/>
            <person name="Reginatto V."/>
        </authorList>
    </citation>
    <scope>NUCLEOTIDE SEQUENCE [LARGE SCALE GENOMIC DNA]</scope>
    <source>
        <strain evidence="3 4">Br21</strain>
    </source>
</reference>
<dbReference type="GO" id="GO:0003677">
    <property type="term" value="F:DNA binding"/>
    <property type="evidence" value="ECO:0007669"/>
    <property type="project" value="InterPro"/>
</dbReference>
<evidence type="ECO:0000313" key="3">
    <source>
        <dbReference type="EMBL" id="OOP74124.1"/>
    </source>
</evidence>
<dbReference type="SMART" id="SM00530">
    <property type="entry name" value="HTH_XRE"/>
    <property type="match status" value="1"/>
</dbReference>
<dbReference type="CDD" id="cd00093">
    <property type="entry name" value="HTH_XRE"/>
    <property type="match status" value="1"/>
</dbReference>
<protein>
    <recommendedName>
        <fullName evidence="2">HTH cro/C1-type domain-containing protein</fullName>
    </recommendedName>
</protein>
<feature type="domain" description="HTH cro/C1-type" evidence="2">
    <location>
        <begin position="6"/>
        <end position="49"/>
    </location>
</feature>
<evidence type="ECO:0000256" key="1">
    <source>
        <dbReference type="SAM" id="Coils"/>
    </source>
</evidence>
<evidence type="ECO:0000259" key="2">
    <source>
        <dbReference type="PROSITE" id="PS50943"/>
    </source>
</evidence>
<accession>A0A1S9N999</accession>
<organism evidence="3 4">
    <name type="scientific">Clostridium beijerinckii</name>
    <name type="common">Clostridium MP</name>
    <dbReference type="NCBI Taxonomy" id="1520"/>
    <lineage>
        <taxon>Bacteria</taxon>
        <taxon>Bacillati</taxon>
        <taxon>Bacillota</taxon>
        <taxon>Clostridia</taxon>
        <taxon>Eubacteriales</taxon>
        <taxon>Clostridiaceae</taxon>
        <taxon>Clostridium</taxon>
    </lineage>
</organism>
<dbReference type="AlphaFoldDB" id="A0A1S9N999"/>